<dbReference type="InterPro" id="IPR015943">
    <property type="entry name" value="WD40/YVTN_repeat-like_dom_sf"/>
</dbReference>
<dbReference type="STRING" id="796925.A0A137PC27"/>
<protein>
    <submittedName>
        <fullName evidence="8">WD40 repeat-like protein</fullName>
    </submittedName>
</protein>
<dbReference type="GO" id="GO:0005868">
    <property type="term" value="C:cytoplasmic dynein complex"/>
    <property type="evidence" value="ECO:0007669"/>
    <property type="project" value="TreeGrafter"/>
</dbReference>
<gene>
    <name evidence="8" type="ORF">CONCODRAFT_77768</name>
</gene>
<dbReference type="AlphaFoldDB" id="A0A137PC27"/>
<comment type="subcellular location">
    <subcellularLocation>
        <location evidence="1">Cytoplasm</location>
    </subcellularLocation>
</comment>
<name>A0A137PC27_CONC2</name>
<feature type="repeat" description="WD" evidence="5">
    <location>
        <begin position="453"/>
        <end position="494"/>
    </location>
</feature>
<evidence type="ECO:0000256" key="4">
    <source>
        <dbReference type="ARBA" id="ARBA00022737"/>
    </source>
</evidence>
<dbReference type="PANTHER" id="PTHR12442:SF22">
    <property type="entry name" value="CYTOPLASMIC DYNEIN 1 INTERMEDIATE CHAIN-RELATED"/>
    <property type="match status" value="1"/>
</dbReference>
<sequence>MEQRRAELDAKRQKLNELRKQRAERRKTMTQSVGDEATAQELGISANSSFVSKRQNIDDLVSSLVGERTNSTSSLSIGVNTEDISFSSNQGSASGTGGNTPLNTLSPTFDNSPQLPRPSVKLEIVETVIFDQPPKEKVLYSKEVQTNTSLYDEPEINEEEVQRRLKEEREKEEQLKQAQLEEEEARALELEEEKLNKEEFLEFINSSTKVVERALSQPYDYLVDYTQAEDHNKDDAVEAIKLTQTYFDERLTHNRSVMDIDWSIKYPELFLGAYNKNLAAEHDPDGLVCVWNTHLTDRAEFIFHAPSDVLTAKFSPFHPNYIVGGTYTGQILLWDTRSKRLPVLKSPLNSTGHTHPVYNLSMIGTHNAHNCITASSDGMICAWQLDLLAQPQEVLELLHPSPLRADDLGITALDFPTNETATFWVGTEEGAVYQINRYDRAGIKVGVHPNDIYSGHSGPITSLHFHPQVGALDFSDLFLTTSFDWTVKLWQAKSLTRPSPTPTQIAPLASFEHGSDYILDAQWSPSHPGAFGSVDAGGNFSVWNLNHDLEIPTSTLNLTSRGLNKIKWDKDGSKAAIGASDGKIYVCEVPSLSNPHSEDGAIFQKTVSSLTRNVFNKD</sequence>
<dbReference type="GO" id="GO:0005737">
    <property type="term" value="C:cytoplasm"/>
    <property type="evidence" value="ECO:0007669"/>
    <property type="project" value="UniProtKB-SubCell"/>
</dbReference>
<dbReference type="PANTHER" id="PTHR12442">
    <property type="entry name" value="DYNEIN INTERMEDIATE CHAIN"/>
    <property type="match status" value="1"/>
</dbReference>
<dbReference type="PROSITE" id="PS50082">
    <property type="entry name" value="WD_REPEATS_2"/>
    <property type="match status" value="1"/>
</dbReference>
<feature type="compositionally biased region" description="Basic and acidic residues" evidence="7">
    <location>
        <begin position="1"/>
        <end position="21"/>
    </location>
</feature>
<feature type="region of interest" description="Disordered" evidence="7">
    <location>
        <begin position="1"/>
        <end position="36"/>
    </location>
</feature>
<reference evidence="8 9" key="1">
    <citation type="journal article" date="2015" name="Genome Biol. Evol.">
        <title>Phylogenomic analyses indicate that early fungi evolved digesting cell walls of algal ancestors of land plants.</title>
        <authorList>
            <person name="Chang Y."/>
            <person name="Wang S."/>
            <person name="Sekimoto S."/>
            <person name="Aerts A.L."/>
            <person name="Choi C."/>
            <person name="Clum A."/>
            <person name="LaButti K.M."/>
            <person name="Lindquist E.A."/>
            <person name="Yee Ngan C."/>
            <person name="Ohm R.A."/>
            <person name="Salamov A.A."/>
            <person name="Grigoriev I.V."/>
            <person name="Spatafora J.W."/>
            <person name="Berbee M.L."/>
        </authorList>
    </citation>
    <scope>NUCLEOTIDE SEQUENCE [LARGE SCALE GENOMIC DNA]</scope>
    <source>
        <strain evidence="8 9">NRRL 28638</strain>
    </source>
</reference>
<dbReference type="Pfam" id="PF00400">
    <property type="entry name" value="WD40"/>
    <property type="match status" value="1"/>
</dbReference>
<dbReference type="SMART" id="SM00320">
    <property type="entry name" value="WD40"/>
    <property type="match status" value="5"/>
</dbReference>
<dbReference type="InterPro" id="IPR001680">
    <property type="entry name" value="WD40_rpt"/>
</dbReference>
<organism evidence="8 9">
    <name type="scientific">Conidiobolus coronatus (strain ATCC 28846 / CBS 209.66 / NRRL 28638)</name>
    <name type="common">Delacroixia coronata</name>
    <dbReference type="NCBI Taxonomy" id="796925"/>
    <lineage>
        <taxon>Eukaryota</taxon>
        <taxon>Fungi</taxon>
        <taxon>Fungi incertae sedis</taxon>
        <taxon>Zoopagomycota</taxon>
        <taxon>Entomophthoromycotina</taxon>
        <taxon>Entomophthoromycetes</taxon>
        <taxon>Entomophthorales</taxon>
        <taxon>Ancylistaceae</taxon>
        <taxon>Conidiobolus</taxon>
    </lineage>
</organism>
<keyword evidence="4" id="KW-0677">Repeat</keyword>
<dbReference type="GO" id="GO:0010970">
    <property type="term" value="P:transport along microtubule"/>
    <property type="evidence" value="ECO:0007669"/>
    <property type="project" value="TreeGrafter"/>
</dbReference>
<keyword evidence="6" id="KW-0175">Coiled coil</keyword>
<dbReference type="OrthoDB" id="366230at2759"/>
<evidence type="ECO:0000256" key="2">
    <source>
        <dbReference type="ARBA" id="ARBA00022490"/>
    </source>
</evidence>
<keyword evidence="2" id="KW-0963">Cytoplasm</keyword>
<keyword evidence="9" id="KW-1185">Reference proteome</keyword>
<evidence type="ECO:0000313" key="8">
    <source>
        <dbReference type="EMBL" id="KXN72491.1"/>
    </source>
</evidence>
<evidence type="ECO:0000256" key="5">
    <source>
        <dbReference type="PROSITE-ProRule" id="PRU00221"/>
    </source>
</evidence>
<feature type="coiled-coil region" evidence="6">
    <location>
        <begin position="157"/>
        <end position="200"/>
    </location>
</feature>
<evidence type="ECO:0000256" key="1">
    <source>
        <dbReference type="ARBA" id="ARBA00004496"/>
    </source>
</evidence>
<dbReference type="OMA" id="CTCMSFA"/>
<proteinExistence type="predicted"/>
<dbReference type="GO" id="GO:0045503">
    <property type="term" value="F:dynein light chain binding"/>
    <property type="evidence" value="ECO:0007669"/>
    <property type="project" value="TreeGrafter"/>
</dbReference>
<evidence type="ECO:0000256" key="6">
    <source>
        <dbReference type="SAM" id="Coils"/>
    </source>
</evidence>
<dbReference type="PROSITE" id="PS50294">
    <property type="entry name" value="WD_REPEATS_REGION"/>
    <property type="match status" value="1"/>
</dbReference>
<evidence type="ECO:0000256" key="3">
    <source>
        <dbReference type="ARBA" id="ARBA00022574"/>
    </source>
</evidence>
<dbReference type="EMBL" id="KQ964452">
    <property type="protein sequence ID" value="KXN72491.1"/>
    <property type="molecule type" value="Genomic_DNA"/>
</dbReference>
<evidence type="ECO:0000256" key="7">
    <source>
        <dbReference type="SAM" id="MobiDB-lite"/>
    </source>
</evidence>
<accession>A0A137PC27</accession>
<dbReference type="Proteomes" id="UP000070444">
    <property type="component" value="Unassembled WGS sequence"/>
</dbReference>
<keyword evidence="3 5" id="KW-0853">WD repeat</keyword>
<dbReference type="SUPFAM" id="SSF50978">
    <property type="entry name" value="WD40 repeat-like"/>
    <property type="match status" value="1"/>
</dbReference>
<dbReference type="GO" id="GO:0045504">
    <property type="term" value="F:dynein heavy chain binding"/>
    <property type="evidence" value="ECO:0007669"/>
    <property type="project" value="TreeGrafter"/>
</dbReference>
<dbReference type="InterPro" id="IPR036322">
    <property type="entry name" value="WD40_repeat_dom_sf"/>
</dbReference>
<dbReference type="InterPro" id="IPR050687">
    <property type="entry name" value="Dynein_IC"/>
</dbReference>
<evidence type="ECO:0000313" key="9">
    <source>
        <dbReference type="Proteomes" id="UP000070444"/>
    </source>
</evidence>
<dbReference type="Gene3D" id="2.130.10.10">
    <property type="entry name" value="YVTN repeat-like/Quinoprotein amine dehydrogenase"/>
    <property type="match status" value="2"/>
</dbReference>